<evidence type="ECO:0000256" key="4">
    <source>
        <dbReference type="ARBA" id="ARBA00022475"/>
    </source>
</evidence>
<dbReference type="PANTHER" id="PTHR38438">
    <property type="entry name" value="RIBOFLAVIN TRANSPORTER RIBU"/>
    <property type="match status" value="1"/>
</dbReference>
<dbReference type="Pfam" id="PF12822">
    <property type="entry name" value="ECF_trnsprt"/>
    <property type="match status" value="1"/>
</dbReference>
<feature type="transmembrane region" description="Helical" evidence="9">
    <location>
        <begin position="6"/>
        <end position="34"/>
    </location>
</feature>
<evidence type="ECO:0000256" key="8">
    <source>
        <dbReference type="PIRNR" id="PIRNR037778"/>
    </source>
</evidence>
<evidence type="ECO:0000256" key="2">
    <source>
        <dbReference type="ARBA" id="ARBA00005540"/>
    </source>
</evidence>
<evidence type="ECO:0000256" key="6">
    <source>
        <dbReference type="ARBA" id="ARBA00022989"/>
    </source>
</evidence>
<evidence type="ECO:0000256" key="9">
    <source>
        <dbReference type="SAM" id="Phobius"/>
    </source>
</evidence>
<comment type="subcellular location">
    <subcellularLocation>
        <location evidence="1">Cell membrane</location>
        <topology evidence="1">Multi-pass membrane protein</topology>
    </subcellularLocation>
</comment>
<dbReference type="GO" id="GO:0032217">
    <property type="term" value="F:riboflavin transmembrane transporter activity"/>
    <property type="evidence" value="ECO:0007669"/>
    <property type="project" value="UniProtKB-UniRule"/>
</dbReference>
<keyword evidence="5 9" id="KW-0812">Transmembrane</keyword>
<dbReference type="Proteomes" id="UP000184342">
    <property type="component" value="Unassembled WGS sequence"/>
</dbReference>
<evidence type="ECO:0000313" key="11">
    <source>
        <dbReference type="Proteomes" id="UP000184342"/>
    </source>
</evidence>
<evidence type="ECO:0000256" key="1">
    <source>
        <dbReference type="ARBA" id="ARBA00004651"/>
    </source>
</evidence>
<evidence type="ECO:0000256" key="5">
    <source>
        <dbReference type="ARBA" id="ARBA00022692"/>
    </source>
</evidence>
<feature type="transmembrane region" description="Helical" evidence="9">
    <location>
        <begin position="108"/>
        <end position="132"/>
    </location>
</feature>
<dbReference type="RefSeq" id="WP_073993406.1">
    <property type="nucleotide sequence ID" value="NZ_FQYT01000010.1"/>
</dbReference>
<name>A0A1M6FM88_9FIRM</name>
<comment type="function">
    <text evidence="8">Probably a riboflavin-binding protein that interacts with the energy-coupling factor (ECF) ABC-transporter complex.</text>
</comment>
<keyword evidence="7 8" id="KW-0472">Membrane</keyword>
<reference evidence="10 11" key="1">
    <citation type="submission" date="2016-11" db="EMBL/GenBank/DDBJ databases">
        <authorList>
            <person name="Jaros S."/>
            <person name="Januszkiewicz K."/>
            <person name="Wedrychowicz H."/>
        </authorList>
    </citation>
    <scope>NUCLEOTIDE SEQUENCE [LARGE SCALE GENOMIC DNA]</scope>
    <source>
        <strain evidence="10 11">DSM 15970</strain>
    </source>
</reference>
<comment type="similarity">
    <text evidence="2 8">Belongs to the prokaryotic riboflavin transporter (P-RFT) (TC 2.A.87) family.</text>
</comment>
<evidence type="ECO:0000256" key="3">
    <source>
        <dbReference type="ARBA" id="ARBA00022448"/>
    </source>
</evidence>
<proteinExistence type="inferred from homology"/>
<feature type="transmembrane region" description="Helical" evidence="9">
    <location>
        <begin position="76"/>
        <end position="96"/>
    </location>
</feature>
<dbReference type="GO" id="GO:0005886">
    <property type="term" value="C:plasma membrane"/>
    <property type="evidence" value="ECO:0007669"/>
    <property type="project" value="UniProtKB-SubCell"/>
</dbReference>
<dbReference type="STRING" id="1122934.SAMN02745691_01148"/>
<evidence type="ECO:0000256" key="7">
    <source>
        <dbReference type="ARBA" id="ARBA00023136"/>
    </source>
</evidence>
<keyword evidence="3 8" id="KW-0813">Transport</keyword>
<sequence length="176" mass="18762">MSAKKLTFMAALTAISIILVALIHFPIFPAAAYLEYDPADIPILIGTFAFGPMAGIMITIVASLIQGLTVSAASGIYGILMHILATGTYVVVAGNIYKRNKKRNGTILALVCGTVAMAVMMCVANLILTPIFYGVPVDVIKTMILPIILPFNLIKAGINGLVTFIIYKTVAKFIKL</sequence>
<keyword evidence="11" id="KW-1185">Reference proteome</keyword>
<feature type="transmembrane region" description="Helical" evidence="9">
    <location>
        <begin position="144"/>
        <end position="167"/>
    </location>
</feature>
<dbReference type="PIRSF" id="PIRSF037778">
    <property type="entry name" value="UCP037778_transp_RibU"/>
    <property type="match status" value="1"/>
</dbReference>
<protein>
    <recommendedName>
        <fullName evidence="8">Riboflavin transporter</fullName>
    </recommendedName>
</protein>
<dbReference type="AlphaFoldDB" id="A0A1M6FM88"/>
<keyword evidence="6 9" id="KW-1133">Transmembrane helix</keyword>
<gene>
    <name evidence="10" type="ORF">SAMN02745691_01148</name>
</gene>
<accession>A0A1M6FM88</accession>
<organism evidence="10 11">
    <name type="scientific">Parasporobacterium paucivorans DSM 15970</name>
    <dbReference type="NCBI Taxonomy" id="1122934"/>
    <lineage>
        <taxon>Bacteria</taxon>
        <taxon>Bacillati</taxon>
        <taxon>Bacillota</taxon>
        <taxon>Clostridia</taxon>
        <taxon>Lachnospirales</taxon>
        <taxon>Lachnospiraceae</taxon>
        <taxon>Parasporobacterium</taxon>
    </lineage>
</organism>
<dbReference type="OrthoDB" id="9809216at2"/>
<evidence type="ECO:0000313" key="10">
    <source>
        <dbReference type="EMBL" id="SHI98848.1"/>
    </source>
</evidence>
<keyword evidence="4 8" id="KW-1003">Cell membrane</keyword>
<dbReference type="PANTHER" id="PTHR38438:SF1">
    <property type="entry name" value="RIBOFLAVIN TRANSPORTER RIBU"/>
    <property type="match status" value="1"/>
</dbReference>
<dbReference type="EMBL" id="FQYT01000010">
    <property type="protein sequence ID" value="SHI98848.1"/>
    <property type="molecule type" value="Genomic_DNA"/>
</dbReference>
<feature type="transmembrane region" description="Helical" evidence="9">
    <location>
        <begin position="41"/>
        <end position="64"/>
    </location>
</feature>
<dbReference type="Gene3D" id="1.10.1760.20">
    <property type="match status" value="1"/>
</dbReference>
<dbReference type="InterPro" id="IPR024529">
    <property type="entry name" value="ECF_trnsprt_substrate-spec"/>
</dbReference>
<dbReference type="InterPro" id="IPR025720">
    <property type="entry name" value="RibU"/>
</dbReference>